<comment type="caution">
    <text evidence="1">The sequence shown here is derived from an EMBL/GenBank/DDBJ whole genome shotgun (WGS) entry which is preliminary data.</text>
</comment>
<sequence>MSHRNFSLPVIVSSLHIHSLMLPLYSRLPQERMPAKDATQFISPSLGQQRKVIARQIKMLQAMLLRLSKNAAAPVSNLPKMHYFWRSRHTPDYIFGESKQHRTDETSQLENQYLGRERLNRNTEKEVILSVEDSSSYDFGSISEPILGHLTDYASLHQLNEDQLISVDDMESTRIEAQSTLESKSEPSIQSDARSMKLIFEKLIMLPLEALSNLNHEASMKEALTILTGNLSLFADEQAKQLLELKLDFPSATYSWRDCSRTRIDFVKISWLNLRKLSHCWKLQLKRARILRIKIVN</sequence>
<accession>A0A314KWS5</accession>
<gene>
    <name evidence="1" type="ORF">A4A49_17910</name>
</gene>
<organism evidence="1 2">
    <name type="scientific">Nicotiana attenuata</name>
    <name type="common">Coyote tobacco</name>
    <dbReference type="NCBI Taxonomy" id="49451"/>
    <lineage>
        <taxon>Eukaryota</taxon>
        <taxon>Viridiplantae</taxon>
        <taxon>Streptophyta</taxon>
        <taxon>Embryophyta</taxon>
        <taxon>Tracheophyta</taxon>
        <taxon>Spermatophyta</taxon>
        <taxon>Magnoliopsida</taxon>
        <taxon>eudicotyledons</taxon>
        <taxon>Gunneridae</taxon>
        <taxon>Pentapetalae</taxon>
        <taxon>asterids</taxon>
        <taxon>lamiids</taxon>
        <taxon>Solanales</taxon>
        <taxon>Solanaceae</taxon>
        <taxon>Nicotianoideae</taxon>
        <taxon>Nicotianeae</taxon>
        <taxon>Nicotiana</taxon>
    </lineage>
</organism>
<reference evidence="1" key="1">
    <citation type="submission" date="2016-11" db="EMBL/GenBank/DDBJ databases">
        <title>The genome of Nicotiana attenuata.</title>
        <authorList>
            <person name="Xu S."/>
            <person name="Brockmoeller T."/>
            <person name="Gaquerel E."/>
            <person name="Navarro A."/>
            <person name="Kuhl H."/>
            <person name="Gase K."/>
            <person name="Ling Z."/>
            <person name="Zhou W."/>
            <person name="Kreitzer C."/>
            <person name="Stanke M."/>
            <person name="Tang H."/>
            <person name="Lyons E."/>
            <person name="Pandey P."/>
            <person name="Pandey S.P."/>
            <person name="Timmermann B."/>
            <person name="Baldwin I.T."/>
        </authorList>
    </citation>
    <scope>NUCLEOTIDE SEQUENCE [LARGE SCALE GENOMIC DNA]</scope>
    <source>
        <strain evidence="1">UT</strain>
    </source>
</reference>
<name>A0A314KWS5_NICAT</name>
<dbReference type="Proteomes" id="UP000187609">
    <property type="component" value="Unassembled WGS sequence"/>
</dbReference>
<evidence type="ECO:0000313" key="2">
    <source>
        <dbReference type="Proteomes" id="UP000187609"/>
    </source>
</evidence>
<dbReference type="Gramene" id="OIT33692">
    <property type="protein sequence ID" value="OIT33692"/>
    <property type="gene ID" value="A4A49_17910"/>
</dbReference>
<keyword evidence="2" id="KW-1185">Reference proteome</keyword>
<evidence type="ECO:0000313" key="1">
    <source>
        <dbReference type="EMBL" id="OIT33692.1"/>
    </source>
</evidence>
<protein>
    <submittedName>
        <fullName evidence="1">Uncharacterized protein</fullName>
    </submittedName>
</protein>
<dbReference type="OrthoDB" id="1912459at2759"/>
<proteinExistence type="predicted"/>
<dbReference type="KEGG" id="nau:109205676"/>
<dbReference type="EMBL" id="MJEQ01000840">
    <property type="protein sequence ID" value="OIT33692.1"/>
    <property type="molecule type" value="Genomic_DNA"/>
</dbReference>
<dbReference type="AlphaFoldDB" id="A0A314KWS5"/>